<accession>A0A0C5WIN2</accession>
<evidence type="ECO:0000313" key="1">
    <source>
        <dbReference type="EMBL" id="AJR06027.1"/>
    </source>
</evidence>
<evidence type="ECO:0000313" key="2">
    <source>
        <dbReference type="Proteomes" id="UP000032303"/>
    </source>
</evidence>
<dbReference type="Proteomes" id="UP000032303">
    <property type="component" value="Chromosome 1"/>
</dbReference>
<keyword evidence="2" id="KW-1185">Reference proteome</keyword>
<reference evidence="1 2" key="1">
    <citation type="submission" date="2013-05" db="EMBL/GenBank/DDBJ databases">
        <title>Complete genome sequence of the lipase-producing bacterium Photobacterium gaetbulicola Gung47.</title>
        <authorList>
            <person name="Kim Y.-O."/>
        </authorList>
    </citation>
    <scope>NUCLEOTIDE SEQUENCE [LARGE SCALE GENOMIC DNA]</scope>
    <source>
        <strain evidence="1 2">Gung47</strain>
    </source>
</reference>
<evidence type="ECO:0008006" key="3">
    <source>
        <dbReference type="Google" id="ProtNLM"/>
    </source>
</evidence>
<dbReference type="STRING" id="658445.H744_1c1002"/>
<gene>
    <name evidence="1" type="ORF">H744_1c1002</name>
</gene>
<dbReference type="EMBL" id="CP005973">
    <property type="protein sequence ID" value="AJR06027.1"/>
    <property type="molecule type" value="Genomic_DNA"/>
</dbReference>
<dbReference type="HOGENOM" id="CLU_197539_0_0_6"/>
<dbReference type="AlphaFoldDB" id="A0A0C5WIN2"/>
<organism evidence="1 2">
    <name type="scientific">Photobacterium gaetbulicola Gung47</name>
    <dbReference type="NCBI Taxonomy" id="658445"/>
    <lineage>
        <taxon>Bacteria</taxon>
        <taxon>Pseudomonadati</taxon>
        <taxon>Pseudomonadota</taxon>
        <taxon>Gammaproteobacteria</taxon>
        <taxon>Vibrionales</taxon>
        <taxon>Vibrionaceae</taxon>
        <taxon>Photobacterium</taxon>
    </lineage>
</organism>
<sequence length="95" mass="9973">MYQPVDDCSDETQEGGGIMTIIFSAGRIIANQREVVVRLDGDARVSLQASADDITLLGKGANVITAVGSGVNWSLRLDSEQQLAALADVLGIAIQ</sequence>
<dbReference type="InterPro" id="IPR021811">
    <property type="entry name" value="DUF3389"/>
</dbReference>
<protein>
    <recommendedName>
        <fullName evidence="3">Phosphotransferase system IIA component</fullName>
    </recommendedName>
</protein>
<name>A0A0C5WIN2_9GAMM</name>
<dbReference type="PATRIC" id="fig|658445.3.peg.1084"/>
<proteinExistence type="predicted"/>
<dbReference type="Pfam" id="PF11869">
    <property type="entry name" value="DUF3389"/>
    <property type="match status" value="1"/>
</dbReference>
<dbReference type="KEGG" id="pgb:H744_1c1002"/>